<keyword evidence="1" id="KW-0862">Zinc</keyword>
<dbReference type="InterPro" id="IPR054722">
    <property type="entry name" value="PolX-like_BBD"/>
</dbReference>
<dbReference type="Pfam" id="PF22936">
    <property type="entry name" value="Pol_BBD"/>
    <property type="match status" value="1"/>
</dbReference>
<feature type="compositionally biased region" description="Polar residues" evidence="3">
    <location>
        <begin position="848"/>
        <end position="862"/>
    </location>
</feature>
<gene>
    <name evidence="5" type="ORF">CCAM_LOCUS30102</name>
</gene>
<dbReference type="GO" id="GO:0003676">
    <property type="term" value="F:nucleic acid binding"/>
    <property type="evidence" value="ECO:0007669"/>
    <property type="project" value="InterPro"/>
</dbReference>
<feature type="domain" description="CCHC-type" evidence="4">
    <location>
        <begin position="2178"/>
        <end position="2194"/>
    </location>
</feature>
<keyword evidence="1" id="KW-0863">Zinc-finger</keyword>
<dbReference type="Pfam" id="PF14223">
    <property type="entry name" value="Retrotran_gag_2"/>
    <property type="match status" value="3"/>
</dbReference>
<feature type="region of interest" description="Disordered" evidence="3">
    <location>
        <begin position="951"/>
        <end position="971"/>
    </location>
</feature>
<dbReference type="PANTHER" id="PTHR34676:SF17">
    <property type="entry name" value="OS06G0684500 PROTEIN"/>
    <property type="match status" value="1"/>
</dbReference>
<feature type="compositionally biased region" description="Basic and acidic residues" evidence="3">
    <location>
        <begin position="1610"/>
        <end position="1623"/>
    </location>
</feature>
<keyword evidence="1" id="KW-0479">Metal-binding</keyword>
<feature type="compositionally biased region" description="Basic and acidic residues" evidence="3">
    <location>
        <begin position="274"/>
        <end position="286"/>
    </location>
</feature>
<evidence type="ECO:0000313" key="6">
    <source>
        <dbReference type="Proteomes" id="UP000595140"/>
    </source>
</evidence>
<protein>
    <recommendedName>
        <fullName evidence="4">CCHC-type domain-containing protein</fullName>
    </recommendedName>
</protein>
<name>A0A484MJV1_9ASTE</name>
<evidence type="ECO:0000256" key="3">
    <source>
        <dbReference type="SAM" id="MobiDB-lite"/>
    </source>
</evidence>
<feature type="region of interest" description="Disordered" evidence="3">
    <location>
        <begin position="569"/>
        <end position="651"/>
    </location>
</feature>
<evidence type="ECO:0000313" key="5">
    <source>
        <dbReference type="EMBL" id="VFQ88326.1"/>
    </source>
</evidence>
<proteinExistence type="predicted"/>
<dbReference type="Proteomes" id="UP000595140">
    <property type="component" value="Unassembled WGS sequence"/>
</dbReference>
<feature type="region of interest" description="Disordered" evidence="3">
    <location>
        <begin position="1753"/>
        <end position="1805"/>
    </location>
</feature>
<dbReference type="SUPFAM" id="SSF57756">
    <property type="entry name" value="Retrovirus zinc finger-like domains"/>
    <property type="match status" value="2"/>
</dbReference>
<feature type="region of interest" description="Disordered" evidence="3">
    <location>
        <begin position="1560"/>
        <end position="1634"/>
    </location>
</feature>
<organism evidence="5 6">
    <name type="scientific">Cuscuta campestris</name>
    <dbReference type="NCBI Taxonomy" id="132261"/>
    <lineage>
        <taxon>Eukaryota</taxon>
        <taxon>Viridiplantae</taxon>
        <taxon>Streptophyta</taxon>
        <taxon>Embryophyta</taxon>
        <taxon>Tracheophyta</taxon>
        <taxon>Spermatophyta</taxon>
        <taxon>Magnoliopsida</taxon>
        <taxon>eudicotyledons</taxon>
        <taxon>Gunneridae</taxon>
        <taxon>Pentapetalae</taxon>
        <taxon>asterids</taxon>
        <taxon>lamiids</taxon>
        <taxon>Solanales</taxon>
        <taxon>Convolvulaceae</taxon>
        <taxon>Cuscuteae</taxon>
        <taxon>Cuscuta</taxon>
        <taxon>Cuscuta subgen. Grammica</taxon>
        <taxon>Cuscuta sect. Cleistogrammica</taxon>
    </lineage>
</organism>
<dbReference type="OrthoDB" id="1931687at2759"/>
<feature type="coiled-coil region" evidence="2">
    <location>
        <begin position="194"/>
        <end position="228"/>
    </location>
</feature>
<accession>A0A484MJV1</accession>
<evidence type="ECO:0000259" key="4">
    <source>
        <dbReference type="PROSITE" id="PS50158"/>
    </source>
</evidence>
<evidence type="ECO:0000256" key="1">
    <source>
        <dbReference type="PROSITE-ProRule" id="PRU00047"/>
    </source>
</evidence>
<dbReference type="Gene3D" id="4.10.60.10">
    <property type="entry name" value="Zinc finger, CCHC-type"/>
    <property type="match status" value="1"/>
</dbReference>
<keyword evidence="2" id="KW-0175">Coiled coil</keyword>
<reference evidence="5 6" key="1">
    <citation type="submission" date="2018-04" db="EMBL/GenBank/DDBJ databases">
        <authorList>
            <person name="Vogel A."/>
        </authorList>
    </citation>
    <scope>NUCLEOTIDE SEQUENCE [LARGE SCALE GENOMIC DNA]</scope>
</reference>
<dbReference type="InterPro" id="IPR036875">
    <property type="entry name" value="Znf_CCHC_sf"/>
</dbReference>
<feature type="region of interest" description="Disordered" evidence="3">
    <location>
        <begin position="1108"/>
        <end position="1155"/>
    </location>
</feature>
<feature type="region of interest" description="Disordered" evidence="3">
    <location>
        <begin position="843"/>
        <end position="874"/>
    </location>
</feature>
<dbReference type="SMART" id="SM00343">
    <property type="entry name" value="ZnF_C2HC"/>
    <property type="match status" value="2"/>
</dbReference>
<dbReference type="EMBL" id="OOIL02003537">
    <property type="protein sequence ID" value="VFQ88326.1"/>
    <property type="molecule type" value="Genomic_DNA"/>
</dbReference>
<feature type="coiled-coil region" evidence="2">
    <location>
        <begin position="1037"/>
        <end position="1099"/>
    </location>
</feature>
<feature type="region of interest" description="Disordered" evidence="3">
    <location>
        <begin position="237"/>
        <end position="322"/>
    </location>
</feature>
<keyword evidence="6" id="KW-1185">Reference proteome</keyword>
<dbReference type="PANTHER" id="PTHR34676">
    <property type="entry name" value="DUF4219 DOMAIN-CONTAINING PROTEIN-RELATED"/>
    <property type="match status" value="1"/>
</dbReference>
<dbReference type="InterPro" id="IPR001878">
    <property type="entry name" value="Znf_CCHC"/>
</dbReference>
<evidence type="ECO:0000256" key="2">
    <source>
        <dbReference type="SAM" id="Coils"/>
    </source>
</evidence>
<dbReference type="GO" id="GO:0008270">
    <property type="term" value="F:zinc ion binding"/>
    <property type="evidence" value="ECO:0007669"/>
    <property type="project" value="UniProtKB-KW"/>
</dbReference>
<dbReference type="Pfam" id="PF00098">
    <property type="entry name" value="zf-CCHC"/>
    <property type="match status" value="2"/>
</dbReference>
<feature type="compositionally biased region" description="Basic and acidic residues" evidence="3">
    <location>
        <begin position="1145"/>
        <end position="1155"/>
    </location>
</feature>
<feature type="compositionally biased region" description="Polar residues" evidence="3">
    <location>
        <begin position="581"/>
        <end position="594"/>
    </location>
</feature>
<sequence>MENPERNPTNPDVVQYIPNPKEKWDDRDCKKHNPENVAKAAIFKTLDPISFSKIKHLKTSMEIWQGLGKLCEGSEDLRKQKIEVLLEKFKIFKMLPGESFDTLDERFHKILNDLASLNHILSPKEKNRKAEKSNHEDRWTMSEDDSLCLMAKDNADQEFKKIMEDFDGINLKHSSLTEENKLLSEENLKLTEGRKSQLSEITQLKAENESLSEKMKSLNKELGILRSKEAVDKLLKTTKHKGSEGLGFDPSSSKRKGRITFIPPKPTAKPNKQKGKEKEKPTDVPKKVVPPKNYRKMDTPQKGNNFRRKPSNPHYTRGYTHYGIDRRTIPRYSHPPPQKLFVPPKYAYNRHRPHYAKPRQNYRSYQPRFARRKQEIAPRARRKFYAYNYNYNPNKFRAEATKYPGVWYLDSGCSRHMTGDASLLSNLIPYDGPIVTFGGRNDFGLTRGLGNLVYKGLTIQAVSYVEGLNYNLLSISQFCDKGYSMEFCKDMASLKNISTNEVILTGKRIRNIYEVMWDDVKEACLWHKRLSHLNFKTLNKLSKEGLVEDKDEEVNEGDRMKPLEFIPFKRLPLKTSERNPDSNSAEPTGNNGQPSIIPDHSNGDNSESGGQVPIHPESPTNSVFQPEAELDQPVNPNQHNLRWLRDHPPQQDGPLKIQMENPKRNPAALDVVRYIPKPKEKWDDRDCKKHNLDNIAKAAIFKTLDPITFSKIKHLKTAMEIWQGHGKLCEGSEDLRKQKIEVLLEKFKSFKMLPGESFDMLDERFHKILNDLASLNHILSPKEKNVRLLRSLPTEWYTKATAMEEGRNLENYTVQGLLDELRTYEHELKKKKEEQVTPFPTALMTTPRVPSSEGTCTRNCDTPSSSQPSSSKTENFDEEFAMMIKQFRKFKKFFKKADSIRRPSKGNPQVSGSPLESYLCYNCTKPGHWKSACPYPKVEKYGERERIEKKKKAMVAPESDESSSSSSDEEAIVCMERRVEKSNHEDRWTMSEDDILCLMAKDDADQEVTSQTSCSSSYSIPTSENLFDQFKKIMKDFEEINLKHSSLTEENKLLSEENLKLTESRKSQLNEITQLKTENESLSEKVKSLNKELGILKSKEAVNKLLETTKHKGRKGLGFDPSSSKRKGKTTFIPPKPTAKRNKQKGKENEKPTEVPKKYHCVHKSEESSLILLVATKVAGVGSYRRRKFRRKILKTSNKLGGKQKAECDPGGRWGEIVGMDVTRLNYNLLSISQFCDKGYSLEFCKDMAFLKNISTNEIILTGKRIRNIYEVIWNDVKEACLISRDLLTQISEKMKIVGATIHFQKLEAKCSSPTFYQSYLEMIAAQELSEFLHMEIRFKYGNKVLEFYKNGKVKTVKSKKDPQRTIQVINSTVEGTKVKLSQKKLGEKLHLPNSGVEIGRLQAKNLDWNVIRISGQAPSGPSKKTNLNNDYKLVLELVIACLECGSGGHADDITQERAFIINALITKSKVNWAAHFFNSISKHLGKPNQKYLCQGLYIGHILESLGAASEGKKYEARYWLYYLSSKGENRAGASTTAEESSSDNVLIMSLNKSVKRKQVVSSSHSVEAPQKLAPINLEEEEEFSHQGELQRKNKRKITFPSTSGYVNPDELKEKEPTEETSAHNRSPQQLEEEIPQRAWKVGNSAEQLLSWDQQLKNEKIIKKCLGLPVNHSCEEILDDYWVWQRNQEDLHLEYLVTSPISEFEVDDEDPAVYKRVLSKTTEDQNQEGSNEELQQLLHSEALEILTNPCEITNPTETEIPEKSAENLEMSKTPETNKAQEEQVVEAQRSSAEAEKETQMAELEASKSPVAIFEEQNEAEERDSLSRDISNLTLGEAEEEFERTLKINDEEDVQDDAESLPMKLFQRTPSSHQTMETYASDSYLQLKEVNKIREQIANVTVSLQKQMSILQMDIRAALAVSSANQVVTKDYLKKLKDQMASRMFNAGVTEGQSTTRPPLFDGTNYSYWKERMRIFIQSNDYKLWLIVKNGCGVPMKKVGEINVPKTEEEFTDEDCKKMELNAKAINMIYCSVNADDYRKILRCVTAKQMWEKLEVTYEGTAQVREAKIDHLTHKYELFSMKENEKIEEMFERFSNIINHLNLLGKTYTDQELVRKVLRSLSPKWRSKVDAIEEGRYFQTTTYDALRDDDSNDTDLGLFVRKFKKMMLKKGAQKNTPPKCYGCGEIGHIKPMCPKLKNEKDKRAPKKQRAYISWENDGFGSEDSETEEVANLCLMAIEDGDTSKELSVSLPKKKKHGYGIVE</sequence>
<dbReference type="PROSITE" id="PS50158">
    <property type="entry name" value="ZF_CCHC"/>
    <property type="match status" value="2"/>
</dbReference>
<feature type="domain" description="CCHC-type" evidence="4">
    <location>
        <begin position="920"/>
        <end position="934"/>
    </location>
</feature>